<dbReference type="Proteomes" id="UP000028868">
    <property type="component" value="Unassembled WGS sequence"/>
</dbReference>
<comment type="caution">
    <text evidence="1">The sequence shown here is derived from an EMBL/GenBank/DDBJ whole genome shotgun (WGS) entry which is preliminary data.</text>
</comment>
<accession>A0A024P9P8</accession>
<evidence type="ECO:0000313" key="2">
    <source>
        <dbReference type="Proteomes" id="UP000028868"/>
    </source>
</evidence>
<dbReference type="PROSITE" id="PS51257">
    <property type="entry name" value="PROKAR_LIPOPROTEIN"/>
    <property type="match status" value="1"/>
</dbReference>
<name>A0A024P9P8_9BACI</name>
<reference evidence="1 2" key="2">
    <citation type="submission" date="2014-05" db="EMBL/GenBank/DDBJ databases">
        <title>Draft genome sequence of Halobacillus karajensis HK-03.</title>
        <authorList>
            <person name="Khelaifia S."/>
            <person name="Croce O."/>
            <person name="Lagier J.C."/>
            <person name="Raoult D."/>
        </authorList>
    </citation>
    <scope>NUCLEOTIDE SEQUENCE [LARGE SCALE GENOMIC DNA]</scope>
    <source>
        <strain evidence="1 2">HD-03</strain>
    </source>
</reference>
<sequence length="207" mass="22908">MKWWMTLIGAMFLLTACTYEGSGETKQEEKGDSASSVTIKPAELSQREKSIITQMGGGYHTFYTVEGELNEGEGLISSIVTFKEGKQKRELVSASEPGQQKSYHHELHSFGLQMEKDTVNLMVGSPNGNAKGSTTVPEQIDRFHFEHLDENMTVTKGEPIYLSYLVGTSQHTFSVEANEDLTTLPKSVANAEYAVVFKVEWKDGTGL</sequence>
<dbReference type="AlphaFoldDB" id="A0A024P9P8"/>
<protein>
    <recommendedName>
        <fullName evidence="3">Lipoprotein</fullName>
    </recommendedName>
</protein>
<keyword evidence="2" id="KW-1185">Reference proteome</keyword>
<reference evidence="2" key="1">
    <citation type="submission" date="2014-03" db="EMBL/GenBank/DDBJ databases">
        <authorList>
            <person name="Urmite Genomes U."/>
        </authorList>
    </citation>
    <scope>NUCLEOTIDE SEQUENCE [LARGE SCALE GENOMIC DNA]</scope>
    <source>
        <strain evidence="2">HD-03</strain>
    </source>
</reference>
<gene>
    <name evidence="1" type="ORF">BN983_03447</name>
</gene>
<organism evidence="1 2">
    <name type="scientific">Halobacillus karajensis</name>
    <dbReference type="NCBI Taxonomy" id="195088"/>
    <lineage>
        <taxon>Bacteria</taxon>
        <taxon>Bacillati</taxon>
        <taxon>Bacillota</taxon>
        <taxon>Bacilli</taxon>
        <taxon>Bacillales</taxon>
        <taxon>Bacillaceae</taxon>
        <taxon>Halobacillus</taxon>
    </lineage>
</organism>
<evidence type="ECO:0008006" key="3">
    <source>
        <dbReference type="Google" id="ProtNLM"/>
    </source>
</evidence>
<dbReference type="RefSeq" id="WP_035510484.1">
    <property type="nucleotide sequence ID" value="NZ_CCDH010000002.1"/>
</dbReference>
<proteinExistence type="predicted"/>
<evidence type="ECO:0000313" key="1">
    <source>
        <dbReference type="EMBL" id="CDQ25142.1"/>
    </source>
</evidence>
<dbReference type="EMBL" id="CCDI010000004">
    <property type="protein sequence ID" value="CDQ25142.1"/>
    <property type="molecule type" value="Genomic_DNA"/>
</dbReference>